<comment type="subcellular location">
    <subcellularLocation>
        <location evidence="1">Cell membrane</location>
        <topology evidence="1">Multi-pass membrane protein</topology>
    </subcellularLocation>
</comment>
<feature type="domain" description="Major facilitator superfamily (MFS) profile" evidence="10">
    <location>
        <begin position="36"/>
        <end position="413"/>
    </location>
</feature>
<feature type="transmembrane region" description="Helical" evidence="9">
    <location>
        <begin position="243"/>
        <end position="264"/>
    </location>
</feature>
<dbReference type="PANTHER" id="PTHR43271">
    <property type="entry name" value="BLL2771 PROTEIN"/>
    <property type="match status" value="1"/>
</dbReference>
<evidence type="ECO:0000259" key="10">
    <source>
        <dbReference type="PROSITE" id="PS50850"/>
    </source>
</evidence>
<evidence type="ECO:0000256" key="2">
    <source>
        <dbReference type="ARBA" id="ARBA00008335"/>
    </source>
</evidence>
<dbReference type="SUPFAM" id="SSF103473">
    <property type="entry name" value="MFS general substrate transporter"/>
    <property type="match status" value="1"/>
</dbReference>
<keyword evidence="7 9" id="KW-0472">Membrane</keyword>
<reference evidence="12" key="1">
    <citation type="journal article" date="2019" name="Int. J. Syst. Evol. Microbiol.">
        <title>The Global Catalogue of Microorganisms (GCM) 10K type strain sequencing project: providing services to taxonomists for standard genome sequencing and annotation.</title>
        <authorList>
            <consortium name="The Broad Institute Genomics Platform"/>
            <consortium name="The Broad Institute Genome Sequencing Center for Infectious Disease"/>
            <person name="Wu L."/>
            <person name="Ma J."/>
        </authorList>
    </citation>
    <scope>NUCLEOTIDE SEQUENCE [LARGE SCALE GENOMIC DNA]</scope>
    <source>
        <strain evidence="12">CGMCC 1.12286</strain>
    </source>
</reference>
<proteinExistence type="inferred from homology"/>
<keyword evidence="12" id="KW-1185">Reference proteome</keyword>
<dbReference type="Proteomes" id="UP001597079">
    <property type="component" value="Unassembled WGS sequence"/>
</dbReference>
<dbReference type="EMBL" id="JBHUCX010000005">
    <property type="protein sequence ID" value="MFD1673469.1"/>
    <property type="molecule type" value="Genomic_DNA"/>
</dbReference>
<feature type="transmembrane region" description="Helical" evidence="9">
    <location>
        <begin position="393"/>
        <end position="417"/>
    </location>
</feature>
<feature type="region of interest" description="Disordered" evidence="8">
    <location>
        <begin position="1"/>
        <end position="20"/>
    </location>
</feature>
<dbReference type="InterPro" id="IPR020846">
    <property type="entry name" value="MFS_dom"/>
</dbReference>
<feature type="transmembrane region" description="Helical" evidence="9">
    <location>
        <begin position="309"/>
        <end position="326"/>
    </location>
</feature>
<feature type="transmembrane region" description="Helical" evidence="9">
    <location>
        <begin position="106"/>
        <end position="125"/>
    </location>
</feature>
<dbReference type="InterPro" id="IPR005829">
    <property type="entry name" value="Sugar_transporter_CS"/>
</dbReference>
<feature type="transmembrane region" description="Helical" evidence="9">
    <location>
        <begin position="279"/>
        <end position="297"/>
    </location>
</feature>
<dbReference type="InterPro" id="IPR036259">
    <property type="entry name" value="MFS_trans_sf"/>
</dbReference>
<feature type="transmembrane region" description="Helical" evidence="9">
    <location>
        <begin position="192"/>
        <end position="211"/>
    </location>
</feature>
<evidence type="ECO:0000256" key="7">
    <source>
        <dbReference type="ARBA" id="ARBA00023136"/>
    </source>
</evidence>
<evidence type="ECO:0000256" key="9">
    <source>
        <dbReference type="SAM" id="Phobius"/>
    </source>
</evidence>
<dbReference type="Gene3D" id="1.20.1250.20">
    <property type="entry name" value="MFS general substrate transporter like domains"/>
    <property type="match status" value="1"/>
</dbReference>
<evidence type="ECO:0000256" key="4">
    <source>
        <dbReference type="ARBA" id="ARBA00022475"/>
    </source>
</evidence>
<evidence type="ECO:0000313" key="11">
    <source>
        <dbReference type="EMBL" id="MFD1673469.1"/>
    </source>
</evidence>
<keyword evidence="4" id="KW-1003">Cell membrane</keyword>
<name>A0ABW4JAV0_9BACL</name>
<sequence>MRQKSNLHMPQILPSNHIGTEAGSASQPFIQRGTPAYRRASLALFAAGLATFTILYCVQPLFPLFTAQFHVSPVMASLSLSLTTILLAITLPIAGIVSDAIGRKSVMTISLVVSAICCILTALAPDFAVLLVIRATQGIVLAGVPAVAMAYLSEEVESMSLGFAMGLYISGNTIGGLFGRIVVGMITDISTWRIAIIVLGAVSLLAFFYFWRSLPSSRHFQRVSITPKHLLAGFGRQFRDPGIICLFLMGALLMGGFVTLYNYLGYRLMAHPYDLSESIVGWIFIVYLVGTFSSSWMGRKADTVGRRKILFISVGIMLMGVLITLTHSIVLIILGVAVFTFGFFGGHSTASSWVGRRAVSGRGQASSLYLFFYYVGSSLGGSAGGLFWSHFQWAGIVAMISGLLVLALIVAGVLSGIPPMTKPRQ</sequence>
<accession>A0ABW4JAV0</accession>
<evidence type="ECO:0000256" key="5">
    <source>
        <dbReference type="ARBA" id="ARBA00022692"/>
    </source>
</evidence>
<protein>
    <submittedName>
        <fullName evidence="11">MFS transporter</fullName>
    </submittedName>
</protein>
<comment type="similarity">
    <text evidence="2">Belongs to the major facilitator superfamily.</text>
</comment>
<feature type="transmembrane region" description="Helical" evidence="9">
    <location>
        <begin position="74"/>
        <end position="94"/>
    </location>
</feature>
<dbReference type="Pfam" id="PF07690">
    <property type="entry name" value="MFS_1"/>
    <property type="match status" value="2"/>
</dbReference>
<feature type="transmembrane region" description="Helical" evidence="9">
    <location>
        <begin position="332"/>
        <end position="355"/>
    </location>
</feature>
<evidence type="ECO:0000256" key="6">
    <source>
        <dbReference type="ARBA" id="ARBA00022989"/>
    </source>
</evidence>
<organism evidence="11 12">
    <name type="scientific">Alicyclobacillus fodiniaquatilis</name>
    <dbReference type="NCBI Taxonomy" id="1661150"/>
    <lineage>
        <taxon>Bacteria</taxon>
        <taxon>Bacillati</taxon>
        <taxon>Bacillota</taxon>
        <taxon>Bacilli</taxon>
        <taxon>Bacillales</taxon>
        <taxon>Alicyclobacillaceae</taxon>
        <taxon>Alicyclobacillus</taxon>
    </lineage>
</organism>
<feature type="transmembrane region" description="Helical" evidence="9">
    <location>
        <begin position="131"/>
        <end position="152"/>
    </location>
</feature>
<feature type="transmembrane region" description="Helical" evidence="9">
    <location>
        <begin position="164"/>
        <end position="186"/>
    </location>
</feature>
<keyword evidence="5 9" id="KW-0812">Transmembrane</keyword>
<dbReference type="RefSeq" id="WP_377940878.1">
    <property type="nucleotide sequence ID" value="NZ_JBHUCX010000005.1"/>
</dbReference>
<keyword evidence="6 9" id="KW-1133">Transmembrane helix</keyword>
<dbReference type="CDD" id="cd17324">
    <property type="entry name" value="MFS_NepI_like"/>
    <property type="match status" value="1"/>
</dbReference>
<evidence type="ECO:0000256" key="3">
    <source>
        <dbReference type="ARBA" id="ARBA00022448"/>
    </source>
</evidence>
<gene>
    <name evidence="11" type="ORF">ACFSB2_01860</name>
</gene>
<keyword evidence="3" id="KW-0813">Transport</keyword>
<feature type="transmembrane region" description="Helical" evidence="9">
    <location>
        <begin position="42"/>
        <end position="62"/>
    </location>
</feature>
<comment type="caution">
    <text evidence="11">The sequence shown here is derived from an EMBL/GenBank/DDBJ whole genome shotgun (WGS) entry which is preliminary data.</text>
</comment>
<feature type="transmembrane region" description="Helical" evidence="9">
    <location>
        <begin position="367"/>
        <end position="387"/>
    </location>
</feature>
<dbReference type="InterPro" id="IPR011701">
    <property type="entry name" value="MFS"/>
</dbReference>
<dbReference type="PROSITE" id="PS50850">
    <property type="entry name" value="MFS"/>
    <property type="match status" value="1"/>
</dbReference>
<dbReference type="PROSITE" id="PS00216">
    <property type="entry name" value="SUGAR_TRANSPORT_1"/>
    <property type="match status" value="1"/>
</dbReference>
<dbReference type="PANTHER" id="PTHR43271:SF1">
    <property type="entry name" value="INNER MEMBRANE TRANSPORT PROTEIN YNFM"/>
    <property type="match status" value="1"/>
</dbReference>
<evidence type="ECO:0000256" key="1">
    <source>
        <dbReference type="ARBA" id="ARBA00004651"/>
    </source>
</evidence>
<evidence type="ECO:0000313" key="12">
    <source>
        <dbReference type="Proteomes" id="UP001597079"/>
    </source>
</evidence>
<evidence type="ECO:0000256" key="8">
    <source>
        <dbReference type="SAM" id="MobiDB-lite"/>
    </source>
</evidence>